<dbReference type="InterPro" id="IPR041682">
    <property type="entry name" value="AAA_14"/>
</dbReference>
<feature type="domain" description="AAA" evidence="1">
    <location>
        <begin position="2"/>
        <end position="41"/>
    </location>
</feature>
<name>X1MU22_9ZZZZ</name>
<comment type="caution">
    <text evidence="2">The sequence shown here is derived from an EMBL/GenBank/DDBJ whole genome shotgun (WGS) entry which is preliminary data.</text>
</comment>
<dbReference type="Pfam" id="PF13173">
    <property type="entry name" value="AAA_14"/>
    <property type="match status" value="1"/>
</dbReference>
<organism evidence="2">
    <name type="scientific">marine sediment metagenome</name>
    <dbReference type="NCBI Taxonomy" id="412755"/>
    <lineage>
        <taxon>unclassified sequences</taxon>
        <taxon>metagenomes</taxon>
        <taxon>ecological metagenomes</taxon>
    </lineage>
</organism>
<reference evidence="2" key="1">
    <citation type="journal article" date="2014" name="Front. Microbiol.">
        <title>High frequency of phylogenetically diverse reductive dehalogenase-homologous genes in deep subseafloor sedimentary metagenomes.</title>
        <authorList>
            <person name="Kawai M."/>
            <person name="Futagami T."/>
            <person name="Toyoda A."/>
            <person name="Takaki Y."/>
            <person name="Nishi S."/>
            <person name="Hori S."/>
            <person name="Arai W."/>
            <person name="Tsubouchi T."/>
            <person name="Morono Y."/>
            <person name="Uchiyama I."/>
            <person name="Ito T."/>
            <person name="Fujiyama A."/>
            <person name="Inagaki F."/>
            <person name="Takami H."/>
        </authorList>
    </citation>
    <scope>NUCLEOTIDE SEQUENCE</scope>
    <source>
        <strain evidence="2">Expedition CK06-06</strain>
    </source>
</reference>
<sequence>EKVKIFITGSSSKLLSYEIATSLRGRTISYPLYPLNFREFLYFKGETIEKDFEYTEKRFKIKKYLEEYLEWGSFPEIVLEKNSILKKKILSEYFGLLVYRDLKDRFSIENTSLLKDLLKSLFTNISSYFSVNSYFKVTAQRMPLSRQTLSFYLS</sequence>
<proteinExistence type="predicted"/>
<dbReference type="PANTHER" id="PTHR33295:SF8">
    <property type="entry name" value="AAA+ ATPASE DOMAIN-CONTAINING PROTEIN"/>
    <property type="match status" value="1"/>
</dbReference>
<gene>
    <name evidence="2" type="ORF">S06H3_24145</name>
</gene>
<dbReference type="PANTHER" id="PTHR33295">
    <property type="entry name" value="ATPASE"/>
    <property type="match status" value="1"/>
</dbReference>
<feature type="non-terminal residue" evidence="2">
    <location>
        <position position="154"/>
    </location>
</feature>
<evidence type="ECO:0000259" key="1">
    <source>
        <dbReference type="Pfam" id="PF13173"/>
    </source>
</evidence>
<feature type="non-terminal residue" evidence="2">
    <location>
        <position position="1"/>
    </location>
</feature>
<protein>
    <recommendedName>
        <fullName evidence="1">AAA domain-containing protein</fullName>
    </recommendedName>
</protein>
<dbReference type="AlphaFoldDB" id="X1MU22"/>
<dbReference type="EMBL" id="BARV01013331">
    <property type="protein sequence ID" value="GAI21476.1"/>
    <property type="molecule type" value="Genomic_DNA"/>
</dbReference>
<accession>X1MU22</accession>
<evidence type="ECO:0000313" key="2">
    <source>
        <dbReference type="EMBL" id="GAI21476.1"/>
    </source>
</evidence>